<proteinExistence type="evidence at transcript level"/>
<sequence>MINRFPTCKELKKNNTKTVNITFLSQLPSHGIFWSMIPKGSQYTGRMKACSHVRGLIREVKISYLSFVIFKDKHIA</sequence>
<dbReference type="EMBL" id="BT149070">
    <property type="protein sequence ID" value="AFK48864.1"/>
    <property type="molecule type" value="mRNA"/>
</dbReference>
<dbReference type="AlphaFoldDB" id="I3T8M2"/>
<reference evidence="1" key="1">
    <citation type="submission" date="2012-05" db="EMBL/GenBank/DDBJ databases">
        <authorList>
            <person name="Krishnakumar V."/>
            <person name="Cheung F."/>
            <person name="Xiao Y."/>
            <person name="Chan A."/>
            <person name="Moskal W.A."/>
            <person name="Town C.D."/>
        </authorList>
    </citation>
    <scope>NUCLEOTIDE SEQUENCE</scope>
</reference>
<organism evidence="1">
    <name type="scientific">Medicago truncatula</name>
    <name type="common">Barrel medic</name>
    <name type="synonym">Medicago tribuloides</name>
    <dbReference type="NCBI Taxonomy" id="3880"/>
    <lineage>
        <taxon>Eukaryota</taxon>
        <taxon>Viridiplantae</taxon>
        <taxon>Streptophyta</taxon>
        <taxon>Embryophyta</taxon>
        <taxon>Tracheophyta</taxon>
        <taxon>Spermatophyta</taxon>
        <taxon>Magnoliopsida</taxon>
        <taxon>eudicotyledons</taxon>
        <taxon>Gunneridae</taxon>
        <taxon>Pentapetalae</taxon>
        <taxon>rosids</taxon>
        <taxon>fabids</taxon>
        <taxon>Fabales</taxon>
        <taxon>Fabaceae</taxon>
        <taxon>Papilionoideae</taxon>
        <taxon>50 kb inversion clade</taxon>
        <taxon>NPAAA clade</taxon>
        <taxon>Hologalegina</taxon>
        <taxon>IRL clade</taxon>
        <taxon>Trifolieae</taxon>
        <taxon>Medicago</taxon>
    </lineage>
</organism>
<evidence type="ECO:0000313" key="1">
    <source>
        <dbReference type="EMBL" id="AFK48864.1"/>
    </source>
</evidence>
<accession>I3T8M2</accession>
<name>I3T8M2_MEDTR</name>
<protein>
    <submittedName>
        <fullName evidence="1">Uncharacterized protein</fullName>
    </submittedName>
</protein>